<gene>
    <name evidence="2" type="primary">NSUN2</name>
    <name evidence="2" type="ORF">SNAT2548_LOCUS32436</name>
</gene>
<dbReference type="EMBL" id="CAJNDS010002711">
    <property type="protein sequence ID" value="CAE7570097.1"/>
    <property type="molecule type" value="Genomic_DNA"/>
</dbReference>
<reference evidence="2" key="1">
    <citation type="submission" date="2021-02" db="EMBL/GenBank/DDBJ databases">
        <authorList>
            <person name="Dougan E. K."/>
            <person name="Rhodes N."/>
            <person name="Thang M."/>
            <person name="Chan C."/>
        </authorList>
    </citation>
    <scope>NUCLEOTIDE SEQUENCE</scope>
</reference>
<name>A0A812UM53_9DINO</name>
<evidence type="ECO:0000256" key="1">
    <source>
        <dbReference type="SAM" id="SignalP"/>
    </source>
</evidence>
<accession>A0A812UM53</accession>
<feature type="chain" id="PRO_5032958273" evidence="1">
    <location>
        <begin position="16"/>
        <end position="319"/>
    </location>
</feature>
<keyword evidence="1" id="KW-0732">Signal</keyword>
<organism evidence="2 3">
    <name type="scientific">Symbiodinium natans</name>
    <dbReference type="NCBI Taxonomy" id="878477"/>
    <lineage>
        <taxon>Eukaryota</taxon>
        <taxon>Sar</taxon>
        <taxon>Alveolata</taxon>
        <taxon>Dinophyceae</taxon>
        <taxon>Suessiales</taxon>
        <taxon>Symbiodiniaceae</taxon>
        <taxon>Symbiodinium</taxon>
    </lineage>
</organism>
<protein>
    <submittedName>
        <fullName evidence="2">NSUN2 protein</fullName>
    </submittedName>
</protein>
<evidence type="ECO:0000313" key="2">
    <source>
        <dbReference type="EMBL" id="CAE7570097.1"/>
    </source>
</evidence>
<dbReference type="Proteomes" id="UP000604046">
    <property type="component" value="Unassembled WGS sequence"/>
</dbReference>
<dbReference type="AlphaFoldDB" id="A0A812UM53"/>
<evidence type="ECO:0000313" key="3">
    <source>
        <dbReference type="Proteomes" id="UP000604046"/>
    </source>
</evidence>
<sequence>MWSLLGLYFICAARAATAPSASCEEASGTCWKSATLAEEVRETGLSMVQRGRVRQRAKKPWETLRFTAVAYHKSGVFLMQELQNFIFGVLGAPDSAIGKWQQPCFNEIIYNEEWCKHHDAPIRTLVDIYGPDLDKLERAAAGPNGMRVAGSVRDPLAMVASAYCYHHRGEELGYPALWPPGAVITMGPEEGVKFVAERMFTTVQNMTEIFANPAEDTIRLSFEKFANSSESFDHEAARLVDFWLGDFVSDFERSQMLESAKQADLHRNADELKNKSQAISTHSNSEDCEVKALEATKRLPPELLAQYRTFQTRLGYKAD</sequence>
<dbReference type="OrthoDB" id="432898at2759"/>
<feature type="signal peptide" evidence="1">
    <location>
        <begin position="1"/>
        <end position="15"/>
    </location>
</feature>
<proteinExistence type="predicted"/>
<keyword evidence="3" id="KW-1185">Reference proteome</keyword>
<comment type="caution">
    <text evidence="2">The sequence shown here is derived from an EMBL/GenBank/DDBJ whole genome shotgun (WGS) entry which is preliminary data.</text>
</comment>